<organism evidence="5 6">
    <name type="scientific">Acetobacter lovaniensis</name>
    <dbReference type="NCBI Taxonomy" id="104100"/>
    <lineage>
        <taxon>Bacteria</taxon>
        <taxon>Pseudomonadati</taxon>
        <taxon>Pseudomonadota</taxon>
        <taxon>Alphaproteobacteria</taxon>
        <taxon>Acetobacterales</taxon>
        <taxon>Acetobacteraceae</taxon>
        <taxon>Acetobacter</taxon>
    </lineage>
</organism>
<dbReference type="InterPro" id="IPR015927">
    <property type="entry name" value="Peptidase_S24_S26A/B/C"/>
</dbReference>
<keyword evidence="6" id="KW-1185">Reference proteome</keyword>
<dbReference type="PANTHER" id="PTHR40661">
    <property type="match status" value="1"/>
</dbReference>
<dbReference type="InterPro" id="IPR039418">
    <property type="entry name" value="LexA-like"/>
</dbReference>
<dbReference type="Gene3D" id="1.10.260.40">
    <property type="entry name" value="lambda repressor-like DNA-binding domains"/>
    <property type="match status" value="1"/>
</dbReference>
<sequence length="235" mass="25486">MSNFPAEKKNWEVSGVPERLRDAVDKGGGYNTIVKRSGVSPSSLNEYLKGRVLRIDTAARLAFACGVSLQWLIFGTDDAEAAVSGTANDDTSLIDYYDVAASAGFGMSCPDTPQPEKVSISRHFLRSELGLNPSGTIMLQVSGDSMEPTMRAGDKLIVDTERRQLLDGIHVMVASGTLLVKRLSAGMHGTVRIISDNDRYPTQEAEISRFRWGEPDGGDAITIIGRVAYRLQAMS</sequence>
<dbReference type="Pfam" id="PF01381">
    <property type="entry name" value="HTH_3"/>
    <property type="match status" value="1"/>
</dbReference>
<protein>
    <submittedName>
        <fullName evidence="5">Transcriptional regulator with XRE-family HTH domain</fullName>
    </submittedName>
</protein>
<evidence type="ECO:0000256" key="3">
    <source>
        <dbReference type="ARBA" id="ARBA00023163"/>
    </source>
</evidence>
<dbReference type="GO" id="GO:0003677">
    <property type="term" value="F:DNA binding"/>
    <property type="evidence" value="ECO:0007669"/>
    <property type="project" value="UniProtKB-KW"/>
</dbReference>
<reference evidence="5 6" key="1">
    <citation type="submission" date="2020-08" db="EMBL/GenBank/DDBJ databases">
        <title>Genomic Encyclopedia of Type Strains, Phase IV (KMG-IV): sequencing the most valuable type-strain genomes for metagenomic binning, comparative biology and taxonomic classification.</title>
        <authorList>
            <person name="Goeker M."/>
        </authorList>
    </citation>
    <scope>NUCLEOTIDE SEQUENCE [LARGE SCALE GENOMIC DNA]</scope>
    <source>
        <strain evidence="5 6">DSM 4491</strain>
    </source>
</reference>
<dbReference type="Gene3D" id="2.10.109.10">
    <property type="entry name" value="Umud Fragment, subunit A"/>
    <property type="match status" value="1"/>
</dbReference>
<evidence type="ECO:0000313" key="5">
    <source>
        <dbReference type="EMBL" id="MBB6457428.1"/>
    </source>
</evidence>
<evidence type="ECO:0000256" key="1">
    <source>
        <dbReference type="ARBA" id="ARBA00023015"/>
    </source>
</evidence>
<dbReference type="EMBL" id="JACHIE010000008">
    <property type="protein sequence ID" value="MBB6457428.1"/>
    <property type="molecule type" value="Genomic_DNA"/>
</dbReference>
<evidence type="ECO:0000259" key="4">
    <source>
        <dbReference type="PROSITE" id="PS50943"/>
    </source>
</evidence>
<evidence type="ECO:0000256" key="2">
    <source>
        <dbReference type="ARBA" id="ARBA00023125"/>
    </source>
</evidence>
<keyword evidence="2" id="KW-0238">DNA-binding</keyword>
<dbReference type="InterPro" id="IPR036286">
    <property type="entry name" value="LexA/Signal_pep-like_sf"/>
</dbReference>
<dbReference type="AlphaFoldDB" id="A0A841QG85"/>
<dbReference type="InterPro" id="IPR010982">
    <property type="entry name" value="Lambda_DNA-bd_dom_sf"/>
</dbReference>
<dbReference type="Proteomes" id="UP000578000">
    <property type="component" value="Unassembled WGS sequence"/>
</dbReference>
<evidence type="ECO:0000313" key="6">
    <source>
        <dbReference type="Proteomes" id="UP000578000"/>
    </source>
</evidence>
<dbReference type="PROSITE" id="PS50943">
    <property type="entry name" value="HTH_CROC1"/>
    <property type="match status" value="1"/>
</dbReference>
<dbReference type="PANTHER" id="PTHR40661:SF1">
    <property type="entry name" value="HTH CRO_C1-TYPE DOMAIN-CONTAINING PROTEIN"/>
    <property type="match status" value="1"/>
</dbReference>
<dbReference type="CDD" id="cd00093">
    <property type="entry name" value="HTH_XRE"/>
    <property type="match status" value="1"/>
</dbReference>
<dbReference type="RefSeq" id="WP_166114834.1">
    <property type="nucleotide sequence ID" value="NZ_BAABDB010000036.1"/>
</dbReference>
<gene>
    <name evidence="5" type="ORF">HNR55_002024</name>
</gene>
<dbReference type="CDD" id="cd06529">
    <property type="entry name" value="S24_LexA-like"/>
    <property type="match status" value="1"/>
</dbReference>
<accession>A0A841QG85</accession>
<dbReference type="SUPFAM" id="SSF51306">
    <property type="entry name" value="LexA/Signal peptidase"/>
    <property type="match status" value="1"/>
</dbReference>
<dbReference type="SUPFAM" id="SSF47413">
    <property type="entry name" value="lambda repressor-like DNA-binding domains"/>
    <property type="match status" value="1"/>
</dbReference>
<dbReference type="InterPro" id="IPR001387">
    <property type="entry name" value="Cro/C1-type_HTH"/>
</dbReference>
<feature type="domain" description="HTH cro/C1-type" evidence="4">
    <location>
        <begin position="35"/>
        <end position="72"/>
    </location>
</feature>
<keyword evidence="3" id="KW-0804">Transcription</keyword>
<name>A0A841QG85_9PROT</name>
<proteinExistence type="predicted"/>
<keyword evidence="1" id="KW-0805">Transcription regulation</keyword>
<dbReference type="Pfam" id="PF00717">
    <property type="entry name" value="Peptidase_S24"/>
    <property type="match status" value="1"/>
</dbReference>
<comment type="caution">
    <text evidence="5">The sequence shown here is derived from an EMBL/GenBank/DDBJ whole genome shotgun (WGS) entry which is preliminary data.</text>
</comment>